<dbReference type="AlphaFoldDB" id="A0A383V535"/>
<evidence type="ECO:0000256" key="2">
    <source>
        <dbReference type="ARBA" id="ARBA00004245"/>
    </source>
</evidence>
<evidence type="ECO:0000256" key="1">
    <source>
        <dbReference type="ARBA" id="ARBA00004138"/>
    </source>
</evidence>
<dbReference type="InterPro" id="IPR029214">
    <property type="entry name" value="CFAP144"/>
</dbReference>
<proteinExistence type="inferred from homology"/>
<protein>
    <submittedName>
        <fullName evidence="7">Uncharacterized protein</fullName>
    </submittedName>
</protein>
<dbReference type="GO" id="GO:0097546">
    <property type="term" value="C:ciliary base"/>
    <property type="evidence" value="ECO:0007669"/>
    <property type="project" value="TreeGrafter"/>
</dbReference>
<sequence length="152" mass="17056">MAHCSAKLDEVSRNCILEEAIRREERTMRLNTEFTVSDPRKMPIVPEKPNYTTPASQPTEQQLQAAHDKLVTLTNFKHTEHLPSQVYALPATGNMEYGFFSSKQLMERDNMFQHNKGHCDVTKYAASYTAMTGVTPFHNTHGAGGAAATKKK</sequence>
<name>A0A383V535_TETOB</name>
<reference evidence="7 8" key="1">
    <citation type="submission" date="2016-10" db="EMBL/GenBank/DDBJ databases">
        <authorList>
            <person name="Cai Z."/>
        </authorList>
    </citation>
    <scope>NUCLEOTIDE SEQUENCE [LARGE SCALE GENOMIC DNA]</scope>
</reference>
<dbReference type="Pfam" id="PF14886">
    <property type="entry name" value="FAM183"/>
    <property type="match status" value="1"/>
</dbReference>
<organism evidence="7 8">
    <name type="scientific">Tetradesmus obliquus</name>
    <name type="common">Green alga</name>
    <name type="synonym">Acutodesmus obliquus</name>
    <dbReference type="NCBI Taxonomy" id="3088"/>
    <lineage>
        <taxon>Eukaryota</taxon>
        <taxon>Viridiplantae</taxon>
        <taxon>Chlorophyta</taxon>
        <taxon>core chlorophytes</taxon>
        <taxon>Chlorophyceae</taxon>
        <taxon>CS clade</taxon>
        <taxon>Sphaeropleales</taxon>
        <taxon>Scenedesmaceae</taxon>
        <taxon>Tetradesmus</taxon>
    </lineage>
</organism>
<dbReference type="STRING" id="3088.A0A383V535"/>
<evidence type="ECO:0000313" key="7">
    <source>
        <dbReference type="EMBL" id="SZX60063.1"/>
    </source>
</evidence>
<dbReference type="PANTHER" id="PTHR33865:SF3">
    <property type="entry name" value="PROTEIN FAM183B"/>
    <property type="match status" value="1"/>
</dbReference>
<evidence type="ECO:0000256" key="5">
    <source>
        <dbReference type="ARBA" id="ARBA00023273"/>
    </source>
</evidence>
<accession>A0A383V535</accession>
<dbReference type="GO" id="GO:0005856">
    <property type="term" value="C:cytoskeleton"/>
    <property type="evidence" value="ECO:0007669"/>
    <property type="project" value="UniProtKB-SubCell"/>
</dbReference>
<evidence type="ECO:0000256" key="3">
    <source>
        <dbReference type="ARBA" id="ARBA00022490"/>
    </source>
</evidence>
<keyword evidence="8" id="KW-1185">Reference proteome</keyword>
<comment type="subcellular location">
    <subcellularLocation>
        <location evidence="1">Cell projection</location>
        <location evidence="1">Cilium</location>
    </subcellularLocation>
    <subcellularLocation>
        <location evidence="2">Cytoplasm</location>
        <location evidence="2">Cytoskeleton</location>
    </subcellularLocation>
</comment>
<dbReference type="Proteomes" id="UP000256970">
    <property type="component" value="Unassembled WGS sequence"/>
</dbReference>
<keyword evidence="5" id="KW-0966">Cell projection</keyword>
<keyword evidence="4" id="KW-0206">Cytoskeleton</keyword>
<evidence type="ECO:0000313" key="8">
    <source>
        <dbReference type="Proteomes" id="UP000256970"/>
    </source>
</evidence>
<comment type="similarity">
    <text evidence="6">Belongs to the CFAP144 family.</text>
</comment>
<evidence type="ECO:0000256" key="4">
    <source>
        <dbReference type="ARBA" id="ARBA00023212"/>
    </source>
</evidence>
<dbReference type="EMBL" id="FNXT01000045">
    <property type="protein sequence ID" value="SZX60063.1"/>
    <property type="molecule type" value="Genomic_DNA"/>
</dbReference>
<dbReference type="PANTHER" id="PTHR33865">
    <property type="entry name" value="PROTEIN FAM183B"/>
    <property type="match status" value="1"/>
</dbReference>
<gene>
    <name evidence="7" type="ORF">BQ4739_LOCUS644</name>
</gene>
<evidence type="ECO:0000256" key="6">
    <source>
        <dbReference type="ARBA" id="ARBA00034777"/>
    </source>
</evidence>
<keyword evidence="3" id="KW-0963">Cytoplasm</keyword>